<evidence type="ECO:0000256" key="2">
    <source>
        <dbReference type="ARBA" id="ARBA00022723"/>
    </source>
</evidence>
<dbReference type="FunFam" id="3.30.160.60:FF:000192">
    <property type="entry name" value="Mds1 and evi1 complex locus protein"/>
    <property type="match status" value="1"/>
</dbReference>
<keyword evidence="2" id="KW-0479">Metal-binding</keyword>
<dbReference type="SUPFAM" id="SSF57667">
    <property type="entry name" value="beta-beta-alpha zinc fingers"/>
    <property type="match status" value="4"/>
</dbReference>
<dbReference type="GO" id="GO:0008270">
    <property type="term" value="F:zinc ion binding"/>
    <property type="evidence" value="ECO:0007669"/>
    <property type="project" value="UniProtKB-KW"/>
</dbReference>
<dbReference type="PANTHER" id="PTHR16515">
    <property type="entry name" value="PR DOMAIN ZINC FINGER PROTEIN"/>
    <property type="match status" value="1"/>
</dbReference>
<evidence type="ECO:0000256" key="1">
    <source>
        <dbReference type="ARBA" id="ARBA00004123"/>
    </source>
</evidence>
<dbReference type="PROSITE" id="PS00028">
    <property type="entry name" value="ZINC_FINGER_C2H2_1"/>
    <property type="match status" value="4"/>
</dbReference>
<feature type="domain" description="C2H2-type" evidence="12">
    <location>
        <begin position="789"/>
        <end position="816"/>
    </location>
</feature>
<feature type="domain" description="C2H2-type" evidence="12">
    <location>
        <begin position="237"/>
        <end position="264"/>
    </location>
</feature>
<dbReference type="GO" id="GO:0005634">
    <property type="term" value="C:nucleus"/>
    <property type="evidence" value="ECO:0007669"/>
    <property type="project" value="UniProtKB-SubCell"/>
</dbReference>
<keyword evidence="7" id="KW-0238">DNA-binding</keyword>
<evidence type="ECO:0000256" key="7">
    <source>
        <dbReference type="ARBA" id="ARBA00023125"/>
    </source>
</evidence>
<evidence type="ECO:0000256" key="8">
    <source>
        <dbReference type="ARBA" id="ARBA00023163"/>
    </source>
</evidence>
<sequence>VLQQIPDALGSEKFCGDGGQGGAGNWLKYIRVSCSCDEQNLAVCHINEQVTSLQGLRPASVPDFSLSLIPSLEQHMVIHTEEREYKCDQCPKAFNWKSNLIRHQMSHDSGKRFECENCVKVRGGQGHAGGIHLGEGAGIWGKGCRTQCPWRIHLGEEAGIWGKGCRTLSMALLLLLSPPPEGVFPPQVFTDPSNLQRHIRSQHVGARAHACPDCGKTFATSSGLKQHKHIHSTVKPFICEVCHKSYTQFSNLCRHKRMHADCRTQIKCKDCGQMFSTTSSLNKHRRFCEGKNHYNPAGIFAPGLPLTPTSMMDKSKPSPNLNHASLGFNEYFPSRPHPGGIPFSPAPPAFPALTPGFPGIFPPSLYPRPPLLPPTQLLKSPLNHTPDAKLPSPLGNPALPLISAVSNSNQAPSGEEKCESSLENSYLEKLKARNSDMSDGSDFEDVNTTTGTDLDTTTGTGSDLDSDAESDRDKTKDKSKQIETKPDFISSSVSASSTNTTSEIPLFYSQHSFFPPPEEHLLPTTGAANDSIKAIASIAEKYFGPGFMGMQEKKMGSLPYHSMFPFQFLPNFPHSLYPFTERTLNHNLLVKAEPKSPRDLHKVGSTSSESPFDLTTKPKEIKPILPPPKVLPAPSSGEEQPLDLSIGNRIRASQNGGREPRKNHIYGERKLMASEVLPKISQSQLPQQPSLHYAKPSPFFMDPIYSRVEKRKVTDPVGALKEKYLRPSPLLFHPQMSAIETMTEKLESFAAMKADSGSSLQPLPHHPFNFRSPPPTLSDPILRKGKERYTCRYCGKIFPRSANLTRHLRTHTGEQPYR</sequence>
<comment type="subcellular location">
    <subcellularLocation>
        <location evidence="1">Nucleus</location>
    </subcellularLocation>
</comment>
<dbReference type="SMART" id="SM00355">
    <property type="entry name" value="ZnF_C2H2"/>
    <property type="match status" value="5"/>
</dbReference>
<dbReference type="InterPro" id="IPR046341">
    <property type="entry name" value="SET_dom_sf"/>
</dbReference>
<dbReference type="InterPro" id="IPR036236">
    <property type="entry name" value="Znf_C2H2_sf"/>
</dbReference>
<evidence type="ECO:0000256" key="5">
    <source>
        <dbReference type="ARBA" id="ARBA00022833"/>
    </source>
</evidence>
<evidence type="ECO:0000256" key="4">
    <source>
        <dbReference type="ARBA" id="ARBA00022771"/>
    </source>
</evidence>
<feature type="non-terminal residue" evidence="13">
    <location>
        <position position="818"/>
    </location>
</feature>
<keyword evidence="3" id="KW-0677">Repeat</keyword>
<dbReference type="Gene3D" id="2.170.270.10">
    <property type="entry name" value="SET domain"/>
    <property type="match status" value="1"/>
</dbReference>
<evidence type="ECO:0000256" key="10">
    <source>
        <dbReference type="PROSITE-ProRule" id="PRU00042"/>
    </source>
</evidence>
<dbReference type="FunFam" id="3.30.160.60:FF:000150">
    <property type="entry name" value="Mds1 and evi1 complex locus protein"/>
    <property type="match status" value="1"/>
</dbReference>
<evidence type="ECO:0000256" key="9">
    <source>
        <dbReference type="ARBA" id="ARBA00023242"/>
    </source>
</evidence>
<organism evidence="13 14">
    <name type="scientific">Acrocephalus arundinaceus</name>
    <name type="common">Great reed-warbler</name>
    <dbReference type="NCBI Taxonomy" id="39621"/>
    <lineage>
        <taxon>Eukaryota</taxon>
        <taxon>Metazoa</taxon>
        <taxon>Chordata</taxon>
        <taxon>Craniata</taxon>
        <taxon>Vertebrata</taxon>
        <taxon>Euteleostomi</taxon>
        <taxon>Archelosauria</taxon>
        <taxon>Archosauria</taxon>
        <taxon>Dinosauria</taxon>
        <taxon>Saurischia</taxon>
        <taxon>Theropoda</taxon>
        <taxon>Coelurosauria</taxon>
        <taxon>Aves</taxon>
        <taxon>Neognathae</taxon>
        <taxon>Neoaves</taxon>
        <taxon>Telluraves</taxon>
        <taxon>Australaves</taxon>
        <taxon>Passeriformes</taxon>
        <taxon>Sylvioidea</taxon>
        <taxon>Sylviidae</taxon>
        <taxon>Acrocephalinae</taxon>
        <taxon>Acrocephalus</taxon>
    </lineage>
</organism>
<comment type="caution">
    <text evidence="13">The sequence shown here is derived from an EMBL/GenBank/DDBJ whole genome shotgun (WGS) entry which is preliminary data.</text>
</comment>
<dbReference type="InterPro" id="IPR050331">
    <property type="entry name" value="Zinc_finger"/>
</dbReference>
<keyword evidence="4 10" id="KW-0863">Zinc-finger</keyword>
<gene>
    <name evidence="13" type="primary">Prdm16</name>
    <name evidence="13" type="ORF">ACRARU_R14388</name>
</gene>
<feature type="domain" description="C2H2-type" evidence="12">
    <location>
        <begin position="85"/>
        <end position="112"/>
    </location>
</feature>
<keyword evidence="9" id="KW-0539">Nucleus</keyword>
<evidence type="ECO:0000256" key="6">
    <source>
        <dbReference type="ARBA" id="ARBA00023015"/>
    </source>
</evidence>
<keyword evidence="6" id="KW-0805">Transcription regulation</keyword>
<feature type="region of interest" description="Disordered" evidence="11">
    <location>
        <begin position="595"/>
        <end position="642"/>
    </location>
</feature>
<protein>
    <submittedName>
        <fullName evidence="13">PRD16 protein</fullName>
    </submittedName>
</protein>
<dbReference type="Pfam" id="PF00096">
    <property type="entry name" value="zf-C2H2"/>
    <property type="match status" value="5"/>
</dbReference>
<accession>A0A7K7PWT4</accession>
<feature type="compositionally biased region" description="Basic and acidic residues" evidence="11">
    <location>
        <begin position="469"/>
        <end position="483"/>
    </location>
</feature>
<dbReference type="FunFam" id="3.30.160.60:FF:000112">
    <property type="entry name" value="Mds1 and evi1 complex locus protein"/>
    <property type="match status" value="1"/>
</dbReference>
<keyword evidence="14" id="KW-1185">Reference proteome</keyword>
<dbReference type="OrthoDB" id="9368434at2759"/>
<evidence type="ECO:0000256" key="3">
    <source>
        <dbReference type="ARBA" id="ARBA00022737"/>
    </source>
</evidence>
<name>A0A7K7PWT4_ACRAR</name>
<keyword evidence="8" id="KW-0804">Transcription</keyword>
<proteinExistence type="predicted"/>
<dbReference type="FunFam" id="3.30.160.60:FF:000126">
    <property type="entry name" value="Mds1 and evi1 complex locus protein"/>
    <property type="match status" value="1"/>
</dbReference>
<feature type="region of interest" description="Disordered" evidence="11">
    <location>
        <begin position="404"/>
        <end position="423"/>
    </location>
</feature>
<feature type="region of interest" description="Disordered" evidence="11">
    <location>
        <begin position="432"/>
        <end position="483"/>
    </location>
</feature>
<dbReference type="PROSITE" id="PS50157">
    <property type="entry name" value="ZINC_FINGER_C2H2_2"/>
    <property type="match status" value="5"/>
</dbReference>
<dbReference type="EMBL" id="VZST01003800">
    <property type="protein sequence ID" value="NWZ72109.1"/>
    <property type="molecule type" value="Genomic_DNA"/>
</dbReference>
<feature type="region of interest" description="Disordered" evidence="11">
    <location>
        <begin position="376"/>
        <end position="395"/>
    </location>
</feature>
<dbReference type="AlphaFoldDB" id="A0A7K7PWT4"/>
<evidence type="ECO:0000313" key="14">
    <source>
        <dbReference type="Proteomes" id="UP000549775"/>
    </source>
</evidence>
<evidence type="ECO:0000259" key="12">
    <source>
        <dbReference type="PROSITE" id="PS50157"/>
    </source>
</evidence>
<dbReference type="GO" id="GO:0003677">
    <property type="term" value="F:DNA binding"/>
    <property type="evidence" value="ECO:0007669"/>
    <property type="project" value="UniProtKB-KW"/>
</dbReference>
<feature type="domain" description="C2H2-type" evidence="12">
    <location>
        <begin position="266"/>
        <end position="293"/>
    </location>
</feature>
<dbReference type="GO" id="GO:0045892">
    <property type="term" value="P:negative regulation of DNA-templated transcription"/>
    <property type="evidence" value="ECO:0007669"/>
    <property type="project" value="UniProtKB-ARBA"/>
</dbReference>
<feature type="compositionally biased region" description="Basic and acidic residues" evidence="11">
    <location>
        <begin position="414"/>
        <end position="423"/>
    </location>
</feature>
<reference evidence="13 14" key="1">
    <citation type="submission" date="2019-09" db="EMBL/GenBank/DDBJ databases">
        <title>Bird 10,000 Genomes (B10K) Project - Family phase.</title>
        <authorList>
            <person name="Zhang G."/>
        </authorList>
    </citation>
    <scope>NUCLEOTIDE SEQUENCE [LARGE SCALE GENOMIC DNA]</scope>
    <source>
        <strain evidence="13">OUT-0054</strain>
        <tissue evidence="13">Blood</tissue>
    </source>
</reference>
<dbReference type="Gene3D" id="3.30.160.60">
    <property type="entry name" value="Classic Zinc Finger"/>
    <property type="match status" value="4"/>
</dbReference>
<feature type="non-terminal residue" evidence="13">
    <location>
        <position position="1"/>
    </location>
</feature>
<dbReference type="Proteomes" id="UP000549775">
    <property type="component" value="Unassembled WGS sequence"/>
</dbReference>
<dbReference type="InterPro" id="IPR013087">
    <property type="entry name" value="Znf_C2H2_type"/>
</dbReference>
<evidence type="ECO:0000313" key="13">
    <source>
        <dbReference type="EMBL" id="NWZ72109.1"/>
    </source>
</evidence>
<keyword evidence="5" id="KW-0862">Zinc</keyword>
<feature type="compositionally biased region" description="Low complexity" evidence="11">
    <location>
        <begin position="448"/>
        <end position="463"/>
    </location>
</feature>
<feature type="domain" description="C2H2-type" evidence="12">
    <location>
        <begin position="209"/>
        <end position="236"/>
    </location>
</feature>
<evidence type="ECO:0000256" key="11">
    <source>
        <dbReference type="SAM" id="MobiDB-lite"/>
    </source>
</evidence>
<dbReference type="PANTHER" id="PTHR16515:SF66">
    <property type="entry name" value="C2H2-TYPE DOMAIN-CONTAINING PROTEIN"/>
    <property type="match status" value="1"/>
</dbReference>